<reference evidence="8" key="1">
    <citation type="journal article" date="2015" name="Genome Announc.">
        <title>High-Quality Draft Genome Sequence of Desulfovibrio carbinoliphilus FW-101-2B, an Organic Acid-Oxidizing Sulfate-Reducing Bacterium Isolated from Uranium(VI)-Contaminated Groundwater.</title>
        <authorList>
            <person name="Ramsay B.D."/>
            <person name="Hwang C."/>
            <person name="Woo H.L."/>
            <person name="Carroll S.L."/>
            <person name="Lucas S."/>
            <person name="Han J."/>
            <person name="Lapidus A.L."/>
            <person name="Cheng J.F."/>
            <person name="Goodwin L.A."/>
            <person name="Pitluck S."/>
            <person name="Peters L."/>
            <person name="Chertkov O."/>
            <person name="Held B."/>
            <person name="Detter J.C."/>
            <person name="Han C.S."/>
            <person name="Tapia R."/>
            <person name="Land M.L."/>
            <person name="Hauser L.J."/>
            <person name="Kyrpides N.C."/>
            <person name="Ivanova N.N."/>
            <person name="Mikhailova N."/>
            <person name="Pagani I."/>
            <person name="Woyke T."/>
            <person name="Arkin A.P."/>
            <person name="Dehal P."/>
            <person name="Chivian D."/>
            <person name="Criddle C.S."/>
            <person name="Wu W."/>
            <person name="Chakraborty R."/>
            <person name="Hazen T.C."/>
            <person name="Fields M.W."/>
        </authorList>
    </citation>
    <scope>NUCLEOTIDE SEQUENCE [LARGE SCALE GENOMIC DNA]</scope>
    <source>
        <strain evidence="8">FW-101-2B</strain>
    </source>
</reference>
<evidence type="ECO:0000256" key="3">
    <source>
        <dbReference type="ARBA" id="ARBA00023125"/>
    </source>
</evidence>
<gene>
    <name evidence="7" type="ORF">DFW101_1747</name>
</gene>
<dbReference type="Pfam" id="PF03466">
    <property type="entry name" value="LysR_substrate"/>
    <property type="match status" value="1"/>
</dbReference>
<keyword evidence="4" id="KW-0804">Transcription</keyword>
<dbReference type="eggNOG" id="COG0583">
    <property type="taxonomic scope" value="Bacteria"/>
</dbReference>
<evidence type="ECO:0000256" key="4">
    <source>
        <dbReference type="ARBA" id="ARBA00023163"/>
    </source>
</evidence>
<dbReference type="SUPFAM" id="SSF53850">
    <property type="entry name" value="Periplasmic binding protein-like II"/>
    <property type="match status" value="1"/>
</dbReference>
<dbReference type="CDD" id="cd05466">
    <property type="entry name" value="PBP2_LTTR_substrate"/>
    <property type="match status" value="1"/>
</dbReference>
<dbReference type="InterPro" id="IPR036390">
    <property type="entry name" value="WH_DNA-bd_sf"/>
</dbReference>
<dbReference type="PANTHER" id="PTHR30126:SF39">
    <property type="entry name" value="HTH-TYPE TRANSCRIPTIONAL REGULATOR CYSL"/>
    <property type="match status" value="1"/>
</dbReference>
<accession>G7Q933</accession>
<dbReference type="Pfam" id="PF00126">
    <property type="entry name" value="HTH_1"/>
    <property type="match status" value="1"/>
</dbReference>
<dbReference type="InterPro" id="IPR005119">
    <property type="entry name" value="LysR_subst-bd"/>
</dbReference>
<dbReference type="EMBL" id="CM001368">
    <property type="protein sequence ID" value="EHJ47755.1"/>
    <property type="molecule type" value="Genomic_DNA"/>
</dbReference>
<dbReference type="PANTHER" id="PTHR30126">
    <property type="entry name" value="HTH-TYPE TRANSCRIPTIONAL REGULATOR"/>
    <property type="match status" value="1"/>
</dbReference>
<dbReference type="RefSeq" id="WP_009181148.1">
    <property type="nucleotide sequence ID" value="NZ_CM001368.1"/>
</dbReference>
<dbReference type="InterPro" id="IPR000847">
    <property type="entry name" value="LysR_HTH_N"/>
</dbReference>
<dbReference type="GO" id="GO:0000976">
    <property type="term" value="F:transcription cis-regulatory region binding"/>
    <property type="evidence" value="ECO:0007669"/>
    <property type="project" value="TreeGrafter"/>
</dbReference>
<feature type="region of interest" description="Disordered" evidence="5">
    <location>
        <begin position="300"/>
        <end position="319"/>
    </location>
</feature>
<dbReference type="Gene3D" id="3.40.190.10">
    <property type="entry name" value="Periplasmic binding protein-like II"/>
    <property type="match status" value="2"/>
</dbReference>
<evidence type="ECO:0000259" key="6">
    <source>
        <dbReference type="PROSITE" id="PS50931"/>
    </source>
</evidence>
<evidence type="ECO:0000256" key="1">
    <source>
        <dbReference type="ARBA" id="ARBA00009437"/>
    </source>
</evidence>
<keyword evidence="8" id="KW-1185">Reference proteome</keyword>
<dbReference type="HOGENOM" id="CLU_039613_6_4_7"/>
<sequence>MNMLDPWQLRTFLAAAAGPSFRQAAEDLAMAPSTVTTQIRSLEETLGVRLFERAGAGTILTEHGRRLVGHARRLLDLEAEIRLGLGGEDDACPELAVRLSESLGLDLVPAVLPRFRDRFPHTRLLLATHSRQGLARDLRQGAVDLGLVLGEPFAAEGILVTEIHREELVVIAPPGSDLAGRAAARPEDLDGRELFVTPQIWSARRRVENALALAGAGPAVLTECTSLAIVIRCVAAGQGLALAPRRAVRREREAGLLAVLPWAGRPLDAPVMLVRQAGRPLTRAGAVFVEAVRSVLAQEEREGLGGEGRGGMPPAAGRG</sequence>
<dbReference type="Proteomes" id="UP000004662">
    <property type="component" value="Chromosome"/>
</dbReference>
<evidence type="ECO:0000256" key="2">
    <source>
        <dbReference type="ARBA" id="ARBA00023015"/>
    </source>
</evidence>
<dbReference type="PROSITE" id="PS50931">
    <property type="entry name" value="HTH_LYSR"/>
    <property type="match status" value="1"/>
</dbReference>
<comment type="similarity">
    <text evidence="1">Belongs to the LysR transcriptional regulatory family.</text>
</comment>
<organism evidence="7 8">
    <name type="scientific">Solidesulfovibrio carbinoliphilus subsp. oakridgensis</name>
    <dbReference type="NCBI Taxonomy" id="694327"/>
    <lineage>
        <taxon>Bacteria</taxon>
        <taxon>Pseudomonadati</taxon>
        <taxon>Thermodesulfobacteriota</taxon>
        <taxon>Desulfovibrionia</taxon>
        <taxon>Desulfovibrionales</taxon>
        <taxon>Desulfovibrionaceae</taxon>
        <taxon>Solidesulfovibrio</taxon>
    </lineage>
</organism>
<dbReference type="SUPFAM" id="SSF46785">
    <property type="entry name" value="Winged helix' DNA-binding domain"/>
    <property type="match status" value="1"/>
</dbReference>
<evidence type="ECO:0000313" key="8">
    <source>
        <dbReference type="Proteomes" id="UP000004662"/>
    </source>
</evidence>
<dbReference type="AlphaFoldDB" id="G7Q933"/>
<dbReference type="GO" id="GO:0003700">
    <property type="term" value="F:DNA-binding transcription factor activity"/>
    <property type="evidence" value="ECO:0007669"/>
    <property type="project" value="InterPro"/>
</dbReference>
<feature type="domain" description="HTH lysR-type" evidence="6">
    <location>
        <begin position="4"/>
        <end position="61"/>
    </location>
</feature>
<evidence type="ECO:0000256" key="5">
    <source>
        <dbReference type="SAM" id="MobiDB-lite"/>
    </source>
</evidence>
<name>G7Q933_9BACT</name>
<keyword evidence="2" id="KW-0805">Transcription regulation</keyword>
<proteinExistence type="inferred from homology"/>
<keyword evidence="3" id="KW-0238">DNA-binding</keyword>
<protein>
    <submittedName>
        <fullName evidence="7">Transcriptional regulator, LysR family</fullName>
    </submittedName>
</protein>
<evidence type="ECO:0000313" key="7">
    <source>
        <dbReference type="EMBL" id="EHJ47755.1"/>
    </source>
</evidence>
<dbReference type="InterPro" id="IPR036388">
    <property type="entry name" value="WH-like_DNA-bd_sf"/>
</dbReference>
<dbReference type="Gene3D" id="1.10.10.10">
    <property type="entry name" value="Winged helix-like DNA-binding domain superfamily/Winged helix DNA-binding domain"/>
    <property type="match status" value="1"/>
</dbReference>
<dbReference type="STRING" id="694327.DFW101_1747"/>